<organism evidence="1 2">
    <name type="scientific">Agrococcus casei LMG 22410</name>
    <dbReference type="NCBI Taxonomy" id="1255656"/>
    <lineage>
        <taxon>Bacteria</taxon>
        <taxon>Bacillati</taxon>
        <taxon>Actinomycetota</taxon>
        <taxon>Actinomycetes</taxon>
        <taxon>Micrococcales</taxon>
        <taxon>Microbacteriaceae</taxon>
        <taxon>Agrococcus</taxon>
    </lineage>
</organism>
<dbReference type="Proteomes" id="UP000195787">
    <property type="component" value="Unassembled WGS sequence"/>
</dbReference>
<protein>
    <submittedName>
        <fullName evidence="1">Oxidoreductase</fullName>
    </submittedName>
</protein>
<dbReference type="EMBL" id="FUHU01000038">
    <property type="protein sequence ID" value="SJM63885.1"/>
    <property type="molecule type" value="Genomic_DNA"/>
</dbReference>
<dbReference type="PANTHER" id="PTHR42877:SF4">
    <property type="entry name" value="FAD_NAD(P)-BINDING DOMAIN-CONTAINING PROTEIN-RELATED"/>
    <property type="match status" value="1"/>
</dbReference>
<accession>A0A1R4G737</accession>
<dbReference type="PANTHER" id="PTHR42877">
    <property type="entry name" value="L-ORNITHINE N(5)-MONOOXYGENASE-RELATED"/>
    <property type="match status" value="1"/>
</dbReference>
<dbReference type="InterPro" id="IPR036188">
    <property type="entry name" value="FAD/NAD-bd_sf"/>
</dbReference>
<dbReference type="AlphaFoldDB" id="A0A1R4G737"/>
<name>A0A1R4G737_9MICO</name>
<dbReference type="Pfam" id="PF13738">
    <property type="entry name" value="Pyr_redox_3"/>
    <property type="match status" value="1"/>
</dbReference>
<proteinExistence type="predicted"/>
<sequence length="304" mass="33005">MATVNGIHDLPGMPREDVDAATAASVALTDYFGRFEDAHELRIERPVDVTGVRFEDAADDHSPLIATVAMQSGEERIRARVLVNATGTWRQPFVPYVPGIETFGGRYVRTVDYRQASDYAGQRVGIVGGGISAIGFLIEVAEVAETHWFTRREPEFVEGGHSSETLTLAVEGVDARVREGLLPVSVVAATGLSWTPALLEAKRKGILERQPMFTRIDETGVTLADGSHQELDTIIWATGFRQNIEHLAPLRLRGPGGGIRMDPPMVADEPRIYLVGYGPSASTIGANRAGRAAVRSLSRYLDAL</sequence>
<evidence type="ECO:0000313" key="2">
    <source>
        <dbReference type="Proteomes" id="UP000195787"/>
    </source>
</evidence>
<dbReference type="SUPFAM" id="SSF51905">
    <property type="entry name" value="FAD/NAD(P)-binding domain"/>
    <property type="match status" value="1"/>
</dbReference>
<reference evidence="1 2" key="1">
    <citation type="submission" date="2017-02" db="EMBL/GenBank/DDBJ databases">
        <authorList>
            <person name="Peterson S.W."/>
        </authorList>
    </citation>
    <scope>NUCLEOTIDE SEQUENCE [LARGE SCALE GENOMIC DNA]</scope>
    <source>
        <strain evidence="1 2">LMG 22410</strain>
    </source>
</reference>
<evidence type="ECO:0000313" key="1">
    <source>
        <dbReference type="EMBL" id="SJM63885.1"/>
    </source>
</evidence>
<gene>
    <name evidence="1" type="ORF">CZ674_09440</name>
</gene>
<dbReference type="Gene3D" id="3.50.50.60">
    <property type="entry name" value="FAD/NAD(P)-binding domain"/>
    <property type="match status" value="1"/>
</dbReference>
<keyword evidence="2" id="KW-1185">Reference proteome</keyword>
<dbReference type="InterPro" id="IPR051209">
    <property type="entry name" value="FAD-bind_Monooxygenase_sf"/>
</dbReference>